<dbReference type="Proteomes" id="UP000247465">
    <property type="component" value="Chromosome"/>
</dbReference>
<dbReference type="EMBL" id="CP029803">
    <property type="protein sequence ID" value="AWT59949.1"/>
    <property type="molecule type" value="Genomic_DNA"/>
</dbReference>
<accession>A0A2Z4ACS3</accession>
<protein>
    <submittedName>
        <fullName evidence="1">Uncharacterized protein</fullName>
    </submittedName>
</protein>
<evidence type="ECO:0000313" key="1">
    <source>
        <dbReference type="EMBL" id="AWT59949.1"/>
    </source>
</evidence>
<dbReference type="AlphaFoldDB" id="A0A2Z4ACS3"/>
<sequence>MDKIIFCALTLIITLNTNSRAEASSSNDFSSGAAPVGSPSKLEGTHTVFFDTEKYTTGRSIFLGEIGLPDTVYSVKLLEKQLHSLERYKKNLPRNLPKAISDQLDIGKYAGRLTRREFDSLLYYFDFRYVRPISRG</sequence>
<dbReference type="KEGG" id="mtar:DF168_01147"/>
<organism evidence="1 2">
    <name type="scientific">Candidatus Moanibacter tarae</name>
    <dbReference type="NCBI Taxonomy" id="2200854"/>
    <lineage>
        <taxon>Bacteria</taxon>
        <taxon>Pseudomonadati</taxon>
        <taxon>Verrucomicrobiota</taxon>
        <taxon>Opitutia</taxon>
        <taxon>Puniceicoccales</taxon>
        <taxon>Puniceicoccales incertae sedis</taxon>
        <taxon>Candidatus Moanibacter</taxon>
    </lineage>
</organism>
<name>A0A2Z4ACS3_9BACT</name>
<reference evidence="1 2" key="1">
    <citation type="submission" date="2018-06" db="EMBL/GenBank/DDBJ databases">
        <title>Draft Genome Sequence of a Novel Marine Bacterium Related to the Verrucomicrobia.</title>
        <authorList>
            <person name="Vosseberg J."/>
            <person name="Martijn J."/>
            <person name="Ettema T.J.G."/>
        </authorList>
    </citation>
    <scope>NUCLEOTIDE SEQUENCE [LARGE SCALE GENOMIC DNA]</scope>
    <source>
        <strain evidence="1">TARA_B100001123</strain>
    </source>
</reference>
<evidence type="ECO:0000313" key="2">
    <source>
        <dbReference type="Proteomes" id="UP000247465"/>
    </source>
</evidence>
<gene>
    <name evidence="1" type="ORF">DF168_01147</name>
</gene>
<proteinExistence type="predicted"/>